<dbReference type="Gene3D" id="3.30.470.10">
    <property type="match status" value="1"/>
</dbReference>
<keyword evidence="6 10" id="KW-0663">Pyridoxal phosphate</keyword>
<dbReference type="Gene3D" id="3.20.10.10">
    <property type="entry name" value="D-amino Acid Aminotransferase, subunit A, domain 2"/>
    <property type="match status" value="1"/>
</dbReference>
<dbReference type="GO" id="GO:0005739">
    <property type="term" value="C:mitochondrion"/>
    <property type="evidence" value="ECO:0007669"/>
    <property type="project" value="TreeGrafter"/>
</dbReference>
<dbReference type="Proteomes" id="UP000799772">
    <property type="component" value="Unassembled WGS sequence"/>
</dbReference>
<name>A0A9P4M8H5_9PEZI</name>
<comment type="cofactor">
    <cofactor evidence="1 10">
        <name>pyridoxal 5'-phosphate</name>
        <dbReference type="ChEBI" id="CHEBI:597326"/>
    </cofactor>
</comment>
<dbReference type="InterPro" id="IPR001544">
    <property type="entry name" value="Aminotrans_IV"/>
</dbReference>
<comment type="catalytic activity">
    <reaction evidence="11">
        <text>L-valine + 2-oxoglutarate = 3-methyl-2-oxobutanoate + L-glutamate</text>
        <dbReference type="Rhea" id="RHEA:24813"/>
        <dbReference type="ChEBI" id="CHEBI:11851"/>
        <dbReference type="ChEBI" id="CHEBI:16810"/>
        <dbReference type="ChEBI" id="CHEBI:29985"/>
        <dbReference type="ChEBI" id="CHEBI:57762"/>
        <dbReference type="EC" id="2.6.1.42"/>
    </reaction>
</comment>
<comment type="catalytic activity">
    <reaction evidence="11">
        <text>L-leucine + 2-oxoglutarate = 4-methyl-2-oxopentanoate + L-glutamate</text>
        <dbReference type="Rhea" id="RHEA:18321"/>
        <dbReference type="ChEBI" id="CHEBI:16810"/>
        <dbReference type="ChEBI" id="CHEBI:17865"/>
        <dbReference type="ChEBI" id="CHEBI:29985"/>
        <dbReference type="ChEBI" id="CHEBI:57427"/>
        <dbReference type="EC" id="2.6.1.42"/>
    </reaction>
</comment>
<gene>
    <name evidence="13" type="ORF">NA57DRAFT_36641</name>
</gene>
<comment type="caution">
    <text evidence="13">The sequence shown here is derived from an EMBL/GenBank/DDBJ whole genome shotgun (WGS) entry which is preliminary data.</text>
</comment>
<sequence length="445" mass="48857">MTVSIETTSNLTANGIIHTLEKTADVRISELDSPKSPEDTNGFTNGANGHTLTSIDASLTTITHSTSPRSVPAPDDPAVLQQKTMTDHMLTCQWTSTHGWQTPTIVPYGPLSIMPSSSVLHYATECFEGMKLYRGYDGKLRLFRPTLNAQRMLLSSTRIALPGFDPSELLKLVVKLCAVDGPKWLPKERPGQFLYVRPTMIGNDPALGVQQPKEALFFVILSMFPCMDVLSHPVTGDPRGIRLLASQEDMVRAWPGGFGYAKVGANYGPSLVAQAEARSRGFDQILWLFGPQCAITEAGASNVFVVWRTREGGLQLVTAPLHGKIILDGVTRRSVLELARERLPNGWEQGGLDPLEVVEREFTMGEVEEAINEGRLLEAFTCGTAFFVAPIECVSWRGKELSIPCETVDGVCSGKYTALIKGWLKGIMYGKERHEWGYVVDEADV</sequence>
<dbReference type="GO" id="GO:0009098">
    <property type="term" value="P:L-leucine biosynthetic process"/>
    <property type="evidence" value="ECO:0007669"/>
    <property type="project" value="TreeGrafter"/>
</dbReference>
<evidence type="ECO:0000256" key="9">
    <source>
        <dbReference type="RuleBase" id="RU004106"/>
    </source>
</evidence>
<feature type="compositionally biased region" description="Polar residues" evidence="12">
    <location>
        <begin position="39"/>
        <end position="50"/>
    </location>
</feature>
<evidence type="ECO:0000256" key="11">
    <source>
        <dbReference type="RuleBase" id="RU004517"/>
    </source>
</evidence>
<evidence type="ECO:0000313" key="13">
    <source>
        <dbReference type="EMBL" id="KAF2101050.1"/>
    </source>
</evidence>
<dbReference type="PIRSF" id="PIRSF006468">
    <property type="entry name" value="BCAT1"/>
    <property type="match status" value="1"/>
</dbReference>
<keyword evidence="7 11" id="KW-0100">Branched-chain amino acid biosynthesis</keyword>
<dbReference type="GO" id="GO:0004084">
    <property type="term" value="F:branched-chain-amino-acid transaminase activity"/>
    <property type="evidence" value="ECO:0007669"/>
    <property type="project" value="UniProtKB-EC"/>
</dbReference>
<dbReference type="PROSITE" id="PS00770">
    <property type="entry name" value="AA_TRANSFER_CLASS_4"/>
    <property type="match status" value="1"/>
</dbReference>
<reference evidence="13" key="1">
    <citation type="journal article" date="2020" name="Stud. Mycol.">
        <title>101 Dothideomycetes genomes: a test case for predicting lifestyles and emergence of pathogens.</title>
        <authorList>
            <person name="Haridas S."/>
            <person name="Albert R."/>
            <person name="Binder M."/>
            <person name="Bloem J."/>
            <person name="Labutti K."/>
            <person name="Salamov A."/>
            <person name="Andreopoulos B."/>
            <person name="Baker S."/>
            <person name="Barry K."/>
            <person name="Bills G."/>
            <person name="Bluhm B."/>
            <person name="Cannon C."/>
            <person name="Castanera R."/>
            <person name="Culley D."/>
            <person name="Daum C."/>
            <person name="Ezra D."/>
            <person name="Gonzalez J."/>
            <person name="Henrissat B."/>
            <person name="Kuo A."/>
            <person name="Liang C."/>
            <person name="Lipzen A."/>
            <person name="Lutzoni F."/>
            <person name="Magnuson J."/>
            <person name="Mondo S."/>
            <person name="Nolan M."/>
            <person name="Ohm R."/>
            <person name="Pangilinan J."/>
            <person name="Park H.-J."/>
            <person name="Ramirez L."/>
            <person name="Alfaro M."/>
            <person name="Sun H."/>
            <person name="Tritt A."/>
            <person name="Yoshinaga Y."/>
            <person name="Zwiers L.-H."/>
            <person name="Turgeon B."/>
            <person name="Goodwin S."/>
            <person name="Spatafora J."/>
            <person name="Crous P."/>
            <person name="Grigoriev I."/>
        </authorList>
    </citation>
    <scope>NUCLEOTIDE SEQUENCE</scope>
    <source>
        <strain evidence="13">CBS 133067</strain>
    </source>
</reference>
<keyword evidence="5 11" id="KW-0808">Transferase</keyword>
<dbReference type="InterPro" id="IPR018300">
    <property type="entry name" value="Aminotrans_IV_CS"/>
</dbReference>
<dbReference type="EC" id="2.6.1.42" evidence="11"/>
<evidence type="ECO:0000256" key="5">
    <source>
        <dbReference type="ARBA" id="ARBA00022679"/>
    </source>
</evidence>
<evidence type="ECO:0000256" key="12">
    <source>
        <dbReference type="SAM" id="MobiDB-lite"/>
    </source>
</evidence>
<dbReference type="PANTHER" id="PTHR11825">
    <property type="entry name" value="SUBGROUP IIII AMINOTRANSFERASE"/>
    <property type="match status" value="1"/>
</dbReference>
<dbReference type="PANTHER" id="PTHR11825:SF69">
    <property type="entry name" value="BRANCHED-CHAIN-AMINO-ACID AMINOTRANSFERASE"/>
    <property type="match status" value="1"/>
</dbReference>
<dbReference type="FunFam" id="3.30.470.10:FF:000012">
    <property type="entry name" value="Branched-chain-amino-acid aminotransferase"/>
    <property type="match status" value="1"/>
</dbReference>
<dbReference type="FunFam" id="3.20.10.10:FF:000004">
    <property type="entry name" value="Branched-chain-amino-acid aminotransferase"/>
    <property type="match status" value="1"/>
</dbReference>
<evidence type="ECO:0000256" key="8">
    <source>
        <dbReference type="PIRSR" id="PIRSR006468-1"/>
    </source>
</evidence>
<keyword evidence="3 11" id="KW-0032">Aminotransferase</keyword>
<keyword evidence="4 11" id="KW-0028">Amino-acid biosynthesis</keyword>
<feature type="region of interest" description="Disordered" evidence="12">
    <location>
        <begin position="31"/>
        <end position="50"/>
    </location>
</feature>
<dbReference type="InterPro" id="IPR043131">
    <property type="entry name" value="BCAT-like_N"/>
</dbReference>
<evidence type="ECO:0000256" key="2">
    <source>
        <dbReference type="ARBA" id="ARBA00009320"/>
    </source>
</evidence>
<dbReference type="InterPro" id="IPR005786">
    <property type="entry name" value="B_amino_transII"/>
</dbReference>
<dbReference type="GO" id="GO:0009099">
    <property type="term" value="P:L-valine biosynthetic process"/>
    <property type="evidence" value="ECO:0007669"/>
    <property type="project" value="TreeGrafter"/>
</dbReference>
<evidence type="ECO:0000313" key="14">
    <source>
        <dbReference type="Proteomes" id="UP000799772"/>
    </source>
</evidence>
<comment type="similarity">
    <text evidence="2 9">Belongs to the class-IV pyridoxal-phosphate-dependent aminotransferase family.</text>
</comment>
<dbReference type="OrthoDB" id="1732691at2759"/>
<dbReference type="InterPro" id="IPR033939">
    <property type="entry name" value="BCAT_family"/>
</dbReference>
<dbReference type="InterPro" id="IPR043132">
    <property type="entry name" value="BCAT-like_C"/>
</dbReference>
<organism evidence="13 14">
    <name type="scientific">Rhizodiscina lignyota</name>
    <dbReference type="NCBI Taxonomy" id="1504668"/>
    <lineage>
        <taxon>Eukaryota</taxon>
        <taxon>Fungi</taxon>
        <taxon>Dikarya</taxon>
        <taxon>Ascomycota</taxon>
        <taxon>Pezizomycotina</taxon>
        <taxon>Dothideomycetes</taxon>
        <taxon>Pleosporomycetidae</taxon>
        <taxon>Aulographales</taxon>
        <taxon>Rhizodiscinaceae</taxon>
        <taxon>Rhizodiscina</taxon>
    </lineage>
</organism>
<dbReference type="Pfam" id="PF01063">
    <property type="entry name" value="Aminotran_4"/>
    <property type="match status" value="1"/>
</dbReference>
<evidence type="ECO:0000256" key="4">
    <source>
        <dbReference type="ARBA" id="ARBA00022605"/>
    </source>
</evidence>
<comment type="catalytic activity">
    <reaction evidence="11">
        <text>L-isoleucine + 2-oxoglutarate = (S)-3-methyl-2-oxopentanoate + L-glutamate</text>
        <dbReference type="Rhea" id="RHEA:24801"/>
        <dbReference type="ChEBI" id="CHEBI:16810"/>
        <dbReference type="ChEBI" id="CHEBI:29985"/>
        <dbReference type="ChEBI" id="CHEBI:35146"/>
        <dbReference type="ChEBI" id="CHEBI:58045"/>
        <dbReference type="EC" id="2.6.1.42"/>
    </reaction>
</comment>
<evidence type="ECO:0000256" key="6">
    <source>
        <dbReference type="ARBA" id="ARBA00022898"/>
    </source>
</evidence>
<accession>A0A9P4M8H5</accession>
<protein>
    <recommendedName>
        <fullName evidence="11">Branched-chain-amino-acid aminotransferase</fullName>
        <ecNumber evidence="11">2.6.1.42</ecNumber>
    </recommendedName>
</protein>
<proteinExistence type="inferred from homology"/>
<dbReference type="AlphaFoldDB" id="A0A9P4M8H5"/>
<feature type="modified residue" description="N6-(pyridoxal phosphate)lysine" evidence="8">
    <location>
        <position position="262"/>
    </location>
</feature>
<dbReference type="EMBL" id="ML978124">
    <property type="protein sequence ID" value="KAF2101050.1"/>
    <property type="molecule type" value="Genomic_DNA"/>
</dbReference>
<dbReference type="InterPro" id="IPR036038">
    <property type="entry name" value="Aminotransferase-like"/>
</dbReference>
<evidence type="ECO:0000256" key="1">
    <source>
        <dbReference type="ARBA" id="ARBA00001933"/>
    </source>
</evidence>
<evidence type="ECO:0000256" key="7">
    <source>
        <dbReference type="ARBA" id="ARBA00023304"/>
    </source>
</evidence>
<evidence type="ECO:0000256" key="3">
    <source>
        <dbReference type="ARBA" id="ARBA00022576"/>
    </source>
</evidence>
<dbReference type="CDD" id="cd01557">
    <property type="entry name" value="BCAT_beta_family"/>
    <property type="match status" value="1"/>
</dbReference>
<dbReference type="SUPFAM" id="SSF56752">
    <property type="entry name" value="D-aminoacid aminotransferase-like PLP-dependent enzymes"/>
    <property type="match status" value="1"/>
</dbReference>
<evidence type="ECO:0000256" key="10">
    <source>
        <dbReference type="RuleBase" id="RU004516"/>
    </source>
</evidence>
<keyword evidence="14" id="KW-1185">Reference proteome</keyword>